<protein>
    <submittedName>
        <fullName evidence="1">Uncharacterized protein</fullName>
    </submittedName>
</protein>
<gene>
    <name evidence="1" type="ORF">FKR81_31795</name>
</gene>
<evidence type="ECO:0000313" key="1">
    <source>
        <dbReference type="EMBL" id="TWP47601.1"/>
    </source>
</evidence>
<dbReference type="Proteomes" id="UP000316639">
    <property type="component" value="Unassembled WGS sequence"/>
</dbReference>
<evidence type="ECO:0000313" key="2">
    <source>
        <dbReference type="Proteomes" id="UP000316639"/>
    </source>
</evidence>
<dbReference type="EMBL" id="VOBR01000025">
    <property type="protein sequence ID" value="TWP47601.1"/>
    <property type="molecule type" value="Genomic_DNA"/>
</dbReference>
<name>A0A563EKP1_9PSEU</name>
<dbReference type="OrthoDB" id="4678575at2"/>
<keyword evidence="2" id="KW-1185">Reference proteome</keyword>
<proteinExistence type="predicted"/>
<accession>A0A563EKP1</accession>
<sequence>MVLRVEPTQWRGRPGRLEVWYTTLTDPASGTGVWLHHELVAPVSGDPYTHGWAAVFPPDGPPVHSRFGPHPYTDGLFTAGDVLMAPHRLTGRAGDVTWNLRCSPGGEPLYTFPKWAWRHHLLPAAHMVPAPTSTFSGTLTWGSSVLDLAAAPGASARIYGHGNARRWAWLHADLGGGDVLEVVAAVSQRPLFRLLPPLTFLRLRVGGREYPRRDPLLASFGYKADLTFPTWSVAGRGLRVDVTLPEHQTLALNYTNPDGTTAVCRNSERASCVLTVGDRRWQLDGTAHAEVGIS</sequence>
<reference evidence="1 2" key="1">
    <citation type="submission" date="2019-07" db="EMBL/GenBank/DDBJ databases">
        <title>Lentzea xizangensis sp. nov., isolated from Qinghai-Tibetan Plateau Soils.</title>
        <authorList>
            <person name="Huang J."/>
        </authorList>
    </citation>
    <scope>NUCLEOTIDE SEQUENCE [LARGE SCALE GENOMIC DNA]</scope>
    <source>
        <strain evidence="1 2">FXJ1.1311</strain>
    </source>
</reference>
<comment type="caution">
    <text evidence="1">The sequence shown here is derived from an EMBL/GenBank/DDBJ whole genome shotgun (WGS) entry which is preliminary data.</text>
</comment>
<organism evidence="1 2">
    <name type="scientific">Lentzea tibetensis</name>
    <dbReference type="NCBI Taxonomy" id="2591470"/>
    <lineage>
        <taxon>Bacteria</taxon>
        <taxon>Bacillati</taxon>
        <taxon>Actinomycetota</taxon>
        <taxon>Actinomycetes</taxon>
        <taxon>Pseudonocardiales</taxon>
        <taxon>Pseudonocardiaceae</taxon>
        <taxon>Lentzea</taxon>
    </lineage>
</organism>
<dbReference type="AlphaFoldDB" id="A0A563EKP1"/>